<comment type="caution">
    <text evidence="4">The sequence shown here is derived from an EMBL/GenBank/DDBJ whole genome shotgun (WGS) entry which is preliminary data.</text>
</comment>
<keyword evidence="5" id="KW-1185">Reference proteome</keyword>
<reference evidence="4 5" key="1">
    <citation type="submission" date="2023-07" db="EMBL/GenBank/DDBJ databases">
        <title>Paenibacillus sp. JX-17 nov. isolated from soil.</title>
        <authorList>
            <person name="Wan Y."/>
            <person name="Liu B."/>
        </authorList>
    </citation>
    <scope>NUCLEOTIDE SEQUENCE [LARGE SCALE GENOMIC DNA]</scope>
    <source>
        <strain evidence="4 5">JX-17</strain>
    </source>
</reference>
<dbReference type="SUPFAM" id="SSF55729">
    <property type="entry name" value="Acyl-CoA N-acyltransferases (Nat)"/>
    <property type="match status" value="1"/>
</dbReference>
<feature type="domain" description="N-acetyltransferase" evidence="3">
    <location>
        <begin position="2"/>
        <end position="139"/>
    </location>
</feature>
<dbReference type="Pfam" id="PF00583">
    <property type="entry name" value="Acetyltransf_1"/>
    <property type="match status" value="1"/>
</dbReference>
<evidence type="ECO:0000259" key="3">
    <source>
        <dbReference type="PROSITE" id="PS51186"/>
    </source>
</evidence>
<keyword evidence="1 4" id="KW-0808">Transferase</keyword>
<dbReference type="Proteomes" id="UP001240171">
    <property type="component" value="Unassembled WGS sequence"/>
</dbReference>
<evidence type="ECO:0000313" key="5">
    <source>
        <dbReference type="Proteomes" id="UP001240171"/>
    </source>
</evidence>
<dbReference type="CDD" id="cd04301">
    <property type="entry name" value="NAT_SF"/>
    <property type="match status" value="1"/>
</dbReference>
<sequence length="139" mass="15852">MEQLRLMQMTDHEQMMALWEKSDGVVVSEADTPTELAQFLQRNPGLSYVAEQDGQIIGTVLGGHDGRRGFLYHLAVEQAHRGRRLGQRLAEACLHSLAEQGITKCHIFVVADNEDGQRFWTRCGWEKRDTFFVYSRSLA</sequence>
<dbReference type="InterPro" id="IPR000182">
    <property type="entry name" value="GNAT_dom"/>
</dbReference>
<dbReference type="InterPro" id="IPR050832">
    <property type="entry name" value="Bact_Acetyltransf"/>
</dbReference>
<protein>
    <submittedName>
        <fullName evidence="4">GNAT family N-acetyltransferase</fullName>
        <ecNumber evidence="4">2.3.1.-</ecNumber>
    </submittedName>
</protein>
<dbReference type="RefSeq" id="WP_305024133.1">
    <property type="nucleotide sequence ID" value="NZ_JAUQTB010000005.1"/>
</dbReference>
<evidence type="ECO:0000313" key="4">
    <source>
        <dbReference type="EMBL" id="MDO7906930.1"/>
    </source>
</evidence>
<evidence type="ECO:0000256" key="2">
    <source>
        <dbReference type="ARBA" id="ARBA00023315"/>
    </source>
</evidence>
<accession>A0ABT9CCE2</accession>
<proteinExistence type="predicted"/>
<dbReference type="PANTHER" id="PTHR43877">
    <property type="entry name" value="AMINOALKYLPHOSPHONATE N-ACETYLTRANSFERASE-RELATED-RELATED"/>
    <property type="match status" value="1"/>
</dbReference>
<dbReference type="EMBL" id="JAUQTB010000005">
    <property type="protein sequence ID" value="MDO7906930.1"/>
    <property type="molecule type" value="Genomic_DNA"/>
</dbReference>
<name>A0ABT9CCE2_9BACL</name>
<dbReference type="GO" id="GO:0016746">
    <property type="term" value="F:acyltransferase activity"/>
    <property type="evidence" value="ECO:0007669"/>
    <property type="project" value="UniProtKB-KW"/>
</dbReference>
<dbReference type="EC" id="2.3.1.-" evidence="4"/>
<dbReference type="InterPro" id="IPR016181">
    <property type="entry name" value="Acyl_CoA_acyltransferase"/>
</dbReference>
<gene>
    <name evidence="4" type="ORF">Q5741_10940</name>
</gene>
<evidence type="ECO:0000256" key="1">
    <source>
        <dbReference type="ARBA" id="ARBA00022679"/>
    </source>
</evidence>
<keyword evidence="2 4" id="KW-0012">Acyltransferase</keyword>
<dbReference type="Gene3D" id="3.40.630.30">
    <property type="match status" value="1"/>
</dbReference>
<organism evidence="4 5">
    <name type="scientific">Paenibacillus lacisoli</name>
    <dbReference type="NCBI Taxonomy" id="3064525"/>
    <lineage>
        <taxon>Bacteria</taxon>
        <taxon>Bacillati</taxon>
        <taxon>Bacillota</taxon>
        <taxon>Bacilli</taxon>
        <taxon>Bacillales</taxon>
        <taxon>Paenibacillaceae</taxon>
        <taxon>Paenibacillus</taxon>
    </lineage>
</organism>
<dbReference type="PROSITE" id="PS51186">
    <property type="entry name" value="GNAT"/>
    <property type="match status" value="1"/>
</dbReference>